<dbReference type="EMBL" id="NBNE01003383">
    <property type="protein sequence ID" value="OWZ07831.1"/>
    <property type="molecule type" value="Genomic_DNA"/>
</dbReference>
<evidence type="ECO:0000313" key="2">
    <source>
        <dbReference type="Proteomes" id="UP000198211"/>
    </source>
</evidence>
<feature type="non-terminal residue" evidence="1">
    <location>
        <position position="1"/>
    </location>
</feature>
<keyword evidence="2" id="KW-1185">Reference proteome</keyword>
<reference evidence="2" key="1">
    <citation type="submission" date="2017-03" db="EMBL/GenBank/DDBJ databases">
        <title>Phytopthora megakarya and P. palmivora, two closely related causual agents of cacao black pod achieved similar genome size and gene model numbers by different mechanisms.</title>
        <authorList>
            <person name="Ali S."/>
            <person name="Shao J."/>
            <person name="Larry D.J."/>
            <person name="Kronmiller B."/>
            <person name="Shen D."/>
            <person name="Strem M.D."/>
            <person name="Melnick R.L."/>
            <person name="Guiltinan M.J."/>
            <person name="Tyler B.M."/>
            <person name="Meinhardt L.W."/>
            <person name="Bailey B.A."/>
        </authorList>
    </citation>
    <scope>NUCLEOTIDE SEQUENCE [LARGE SCALE GENOMIC DNA]</scope>
    <source>
        <strain evidence="2">zdho120</strain>
    </source>
</reference>
<accession>A0A225VQK3</accession>
<dbReference type="AlphaFoldDB" id="A0A225VQK3"/>
<gene>
    <name evidence="1" type="ORF">PHMEG_00019724</name>
</gene>
<evidence type="ECO:0000313" key="1">
    <source>
        <dbReference type="EMBL" id="OWZ07831.1"/>
    </source>
</evidence>
<name>A0A225VQK3_9STRA</name>
<organism evidence="1 2">
    <name type="scientific">Phytophthora megakarya</name>
    <dbReference type="NCBI Taxonomy" id="4795"/>
    <lineage>
        <taxon>Eukaryota</taxon>
        <taxon>Sar</taxon>
        <taxon>Stramenopiles</taxon>
        <taxon>Oomycota</taxon>
        <taxon>Peronosporomycetes</taxon>
        <taxon>Peronosporales</taxon>
        <taxon>Peronosporaceae</taxon>
        <taxon>Phytophthora</taxon>
    </lineage>
</organism>
<comment type="caution">
    <text evidence="1">The sequence shown here is derived from an EMBL/GenBank/DDBJ whole genome shotgun (WGS) entry which is preliminary data.</text>
</comment>
<protein>
    <submittedName>
        <fullName evidence="1">Uncharacterized protein</fullName>
    </submittedName>
</protein>
<proteinExistence type="predicted"/>
<dbReference type="Proteomes" id="UP000198211">
    <property type="component" value="Unassembled WGS sequence"/>
</dbReference>
<sequence>NILSAYYQILSPLPWSPTTTAAFFFTPLGQGLFRCKQCGSDYKQIWIFQYSRIFGKKHAGFEAQYPSFQSNFDRPLRAFASDLFQWIQWIIMRNIPVHEMEDELTRAMSKLRPVTSKAV</sequence>